<gene>
    <name evidence="2" type="ORF">G5C51_39175</name>
</gene>
<evidence type="ECO:0000259" key="1">
    <source>
        <dbReference type="PROSITE" id="PS50042"/>
    </source>
</evidence>
<dbReference type="InterPro" id="IPR018490">
    <property type="entry name" value="cNMP-bd_dom_sf"/>
</dbReference>
<evidence type="ECO:0000313" key="2">
    <source>
        <dbReference type="EMBL" id="NGN69898.1"/>
    </source>
</evidence>
<comment type="caution">
    <text evidence="2">The sequence shown here is derived from an EMBL/GenBank/DDBJ whole genome shotgun (WGS) entry which is preliminary data.</text>
</comment>
<dbReference type="SUPFAM" id="SSF51206">
    <property type="entry name" value="cAMP-binding domain-like"/>
    <property type="match status" value="1"/>
</dbReference>
<dbReference type="CDD" id="cd00038">
    <property type="entry name" value="CAP_ED"/>
    <property type="match status" value="1"/>
</dbReference>
<protein>
    <submittedName>
        <fullName evidence="2">Cyclic nucleotide-binding domain-containing protein</fullName>
    </submittedName>
</protein>
<dbReference type="EMBL" id="JAAKZV010000361">
    <property type="protein sequence ID" value="NGN69898.1"/>
    <property type="molecule type" value="Genomic_DNA"/>
</dbReference>
<dbReference type="Pfam" id="PF00027">
    <property type="entry name" value="cNMP_binding"/>
    <property type="match status" value="1"/>
</dbReference>
<sequence>MTTSPEQNAQRSLATAAARNLATTTKTPPQMQGISSRWLLKMLPWTEVKGGSYRVNRRLTHSLGDGLVEFTSTAGEVRVIPQELRELPPLRTFDAEPEALDALAGRFRQRELARGDVLVAQDTPADRLILIAHGRFEQLGTGKYGDETVLGVLADGSHVGDQLLYGGEGDWPYSLRAQTSATVLELDRADLRAFLDNAPALRAHVEAFRAVPRQRQNRKGEAEIALTSGHSGEADLAGTFVDYELTPREYELSVAQTVLRVHSRVADLYNDPMNQTEEQLRLTVEALRERQEHELVNNKEFGLLHNADLKQRIHPRSGPPTPDD</sequence>
<dbReference type="InterPro" id="IPR045641">
    <property type="entry name" value="SrpI-like"/>
</dbReference>
<reference evidence="2 3" key="1">
    <citation type="submission" date="2020-02" db="EMBL/GenBank/DDBJ databases">
        <title>Whole-genome analyses of novel actinobacteria.</title>
        <authorList>
            <person name="Sahin N."/>
        </authorList>
    </citation>
    <scope>NUCLEOTIDE SEQUENCE [LARGE SCALE GENOMIC DNA]</scope>
    <source>
        <strain evidence="2 3">A7024</strain>
    </source>
</reference>
<proteinExistence type="predicted"/>
<evidence type="ECO:0000313" key="3">
    <source>
        <dbReference type="Proteomes" id="UP000481583"/>
    </source>
</evidence>
<dbReference type="PANTHER" id="PTHR24567">
    <property type="entry name" value="CRP FAMILY TRANSCRIPTIONAL REGULATORY PROTEIN"/>
    <property type="match status" value="1"/>
</dbReference>
<dbReference type="InterPro" id="IPR014710">
    <property type="entry name" value="RmlC-like_jellyroll"/>
</dbReference>
<accession>A0A6G4UEF8</accession>
<dbReference type="PROSITE" id="PS50042">
    <property type="entry name" value="CNMP_BINDING_3"/>
    <property type="match status" value="1"/>
</dbReference>
<dbReference type="GO" id="GO:0005829">
    <property type="term" value="C:cytosol"/>
    <property type="evidence" value="ECO:0007669"/>
    <property type="project" value="TreeGrafter"/>
</dbReference>
<dbReference type="InterPro" id="IPR049817">
    <property type="entry name" value="Encap_f2b"/>
</dbReference>
<dbReference type="GO" id="GO:0003700">
    <property type="term" value="F:DNA-binding transcription factor activity"/>
    <property type="evidence" value="ECO:0007669"/>
    <property type="project" value="TreeGrafter"/>
</dbReference>
<dbReference type="InterPro" id="IPR000595">
    <property type="entry name" value="cNMP-bd_dom"/>
</dbReference>
<dbReference type="Pfam" id="PF19307">
    <property type="entry name" value="SrpI-like"/>
    <property type="match status" value="1"/>
</dbReference>
<keyword evidence="3" id="KW-1185">Reference proteome</keyword>
<feature type="non-terminal residue" evidence="2">
    <location>
        <position position="324"/>
    </location>
</feature>
<name>A0A6G4UEF8_9ACTN</name>
<organism evidence="2 3">
    <name type="scientific">Streptomyces coryli</name>
    <dbReference type="NCBI Taxonomy" id="1128680"/>
    <lineage>
        <taxon>Bacteria</taxon>
        <taxon>Bacillati</taxon>
        <taxon>Actinomycetota</taxon>
        <taxon>Actinomycetes</taxon>
        <taxon>Kitasatosporales</taxon>
        <taxon>Streptomycetaceae</taxon>
        <taxon>Streptomyces</taxon>
    </lineage>
</organism>
<dbReference type="SMART" id="SM00100">
    <property type="entry name" value="cNMP"/>
    <property type="match status" value="1"/>
</dbReference>
<dbReference type="InterPro" id="IPR050397">
    <property type="entry name" value="Env_Response_Regulators"/>
</dbReference>
<feature type="domain" description="Cyclic nucleotide-binding" evidence="1">
    <location>
        <begin position="94"/>
        <end position="195"/>
    </location>
</feature>
<dbReference type="AlphaFoldDB" id="A0A6G4UEF8"/>
<dbReference type="RefSeq" id="WP_165245233.1">
    <property type="nucleotide sequence ID" value="NZ_JAAKZV010000361.1"/>
</dbReference>
<dbReference type="Gene3D" id="2.60.120.10">
    <property type="entry name" value="Jelly Rolls"/>
    <property type="match status" value="1"/>
</dbReference>
<dbReference type="PANTHER" id="PTHR24567:SF74">
    <property type="entry name" value="HTH-TYPE TRANSCRIPTIONAL REGULATOR ARCR"/>
    <property type="match status" value="1"/>
</dbReference>
<dbReference type="NCBIfam" id="NF041163">
    <property type="entry name" value="encap_f2b"/>
    <property type="match status" value="1"/>
</dbReference>
<dbReference type="Proteomes" id="UP000481583">
    <property type="component" value="Unassembled WGS sequence"/>
</dbReference>